<organism evidence="8 9">
    <name type="scientific">Trichonephila clavata</name>
    <name type="common">Joro spider</name>
    <name type="synonym">Nephila clavata</name>
    <dbReference type="NCBI Taxonomy" id="2740835"/>
    <lineage>
        <taxon>Eukaryota</taxon>
        <taxon>Metazoa</taxon>
        <taxon>Ecdysozoa</taxon>
        <taxon>Arthropoda</taxon>
        <taxon>Chelicerata</taxon>
        <taxon>Arachnida</taxon>
        <taxon>Araneae</taxon>
        <taxon>Araneomorphae</taxon>
        <taxon>Entelegynae</taxon>
        <taxon>Araneoidea</taxon>
        <taxon>Nephilidae</taxon>
        <taxon>Trichonephila</taxon>
    </lineage>
</organism>
<dbReference type="OrthoDB" id="445556at2759"/>
<dbReference type="Pfam" id="PF00226">
    <property type="entry name" value="DnaJ"/>
    <property type="match status" value="1"/>
</dbReference>
<dbReference type="PROSITE" id="PS50076">
    <property type="entry name" value="DNAJ_2"/>
    <property type="match status" value="1"/>
</dbReference>
<evidence type="ECO:0000256" key="4">
    <source>
        <dbReference type="ARBA" id="ARBA00023186"/>
    </source>
</evidence>
<dbReference type="InterPro" id="IPR051434">
    <property type="entry name" value="DnaJ_C_subfamily_member5"/>
</dbReference>
<dbReference type="PRINTS" id="PR00625">
    <property type="entry name" value="JDOMAIN"/>
</dbReference>
<feature type="region of interest" description="Disordered" evidence="6">
    <location>
        <begin position="146"/>
        <end position="229"/>
    </location>
</feature>
<evidence type="ECO:0000256" key="3">
    <source>
        <dbReference type="ARBA" id="ARBA00023139"/>
    </source>
</evidence>
<evidence type="ECO:0000256" key="1">
    <source>
        <dbReference type="ARBA" id="ARBA00004635"/>
    </source>
</evidence>
<evidence type="ECO:0000256" key="2">
    <source>
        <dbReference type="ARBA" id="ARBA00023136"/>
    </source>
</evidence>
<dbReference type="PANTHER" id="PTHR44027">
    <property type="entry name" value="DNAJ HOMOLOG SUBFAMILY C MEMBER 5 HOMOLOG"/>
    <property type="match status" value="1"/>
</dbReference>
<dbReference type="GO" id="GO:0016020">
    <property type="term" value="C:membrane"/>
    <property type="evidence" value="ECO:0007669"/>
    <property type="project" value="UniProtKB-SubCell"/>
</dbReference>
<keyword evidence="9" id="KW-1185">Reference proteome</keyword>
<keyword evidence="3" id="KW-0564">Palmitate</keyword>
<comment type="subcellular location">
    <subcellularLocation>
        <location evidence="1">Membrane</location>
        <topology evidence="1">Lipid-anchor</topology>
    </subcellularLocation>
</comment>
<gene>
    <name evidence="8" type="primary">DNAJC5</name>
    <name evidence="8" type="ORF">TNCT_728741</name>
</gene>
<dbReference type="Proteomes" id="UP000887116">
    <property type="component" value="Unassembled WGS sequence"/>
</dbReference>
<keyword evidence="2" id="KW-0472">Membrane</keyword>
<sequence>MAGHPPRKLSTTGDSLYQILELPKISTKDEIKKKYRQLALKYHPDKNLNDPQCADKFKDINRAHSILVDDTKRNIYDNYGSLGLYAAEHFGESNVNAYFVLSSGWFKAFCAFCGIVTGCYFCCCCCFCCCFNFCCGKCKPEMPDEDECEREDGEPVAADEDHESKSQSKFDEGASSSNKPITTQPSSSEKVAIPLPPPPDESGISETTSLSKTPQTTYATSQNQEENDS</sequence>
<dbReference type="InterPro" id="IPR036869">
    <property type="entry name" value="J_dom_sf"/>
</dbReference>
<dbReference type="FunFam" id="1.10.287.110:FF:000017">
    <property type="entry name" value="dnaJ homolog subfamily C member 5"/>
    <property type="match status" value="1"/>
</dbReference>
<dbReference type="PANTHER" id="PTHR44027:SF7">
    <property type="entry name" value="DNAJ HOMOLOG SUBFAMILY C MEMBER 5 HOMOLOG"/>
    <property type="match status" value="1"/>
</dbReference>
<proteinExistence type="predicted"/>
<dbReference type="PROSITE" id="PS00636">
    <property type="entry name" value="DNAJ_1"/>
    <property type="match status" value="1"/>
</dbReference>
<reference evidence="8" key="1">
    <citation type="submission" date="2020-07" db="EMBL/GenBank/DDBJ databases">
        <title>Multicomponent nature underlies the extraordinary mechanical properties of spider dragline silk.</title>
        <authorList>
            <person name="Kono N."/>
            <person name="Nakamura H."/>
            <person name="Mori M."/>
            <person name="Yoshida Y."/>
            <person name="Ohtoshi R."/>
            <person name="Malay A.D."/>
            <person name="Moran D.A.P."/>
            <person name="Tomita M."/>
            <person name="Numata K."/>
            <person name="Arakawa K."/>
        </authorList>
    </citation>
    <scope>NUCLEOTIDE SEQUENCE</scope>
</reference>
<keyword evidence="5" id="KW-0449">Lipoprotein</keyword>
<feature type="compositionally biased region" description="Basic and acidic residues" evidence="6">
    <location>
        <begin position="162"/>
        <end position="172"/>
    </location>
</feature>
<dbReference type="GO" id="GO:0005737">
    <property type="term" value="C:cytoplasm"/>
    <property type="evidence" value="ECO:0007669"/>
    <property type="project" value="UniProtKB-ARBA"/>
</dbReference>
<evidence type="ECO:0000256" key="6">
    <source>
        <dbReference type="SAM" id="MobiDB-lite"/>
    </source>
</evidence>
<dbReference type="AlphaFoldDB" id="A0A8X6LCK8"/>
<protein>
    <submittedName>
        <fullName evidence="8">DnaJ homolog subfamily C member 5</fullName>
    </submittedName>
</protein>
<dbReference type="InterPro" id="IPR001623">
    <property type="entry name" value="DnaJ_domain"/>
</dbReference>
<feature type="compositionally biased region" description="Acidic residues" evidence="6">
    <location>
        <begin position="146"/>
        <end position="161"/>
    </location>
</feature>
<feature type="compositionally biased region" description="Polar residues" evidence="6">
    <location>
        <begin position="204"/>
        <end position="229"/>
    </location>
</feature>
<keyword evidence="4" id="KW-0143">Chaperone</keyword>
<feature type="compositionally biased region" description="Polar residues" evidence="6">
    <location>
        <begin position="174"/>
        <end position="189"/>
    </location>
</feature>
<dbReference type="SUPFAM" id="SSF46565">
    <property type="entry name" value="Chaperone J-domain"/>
    <property type="match status" value="1"/>
</dbReference>
<evidence type="ECO:0000259" key="7">
    <source>
        <dbReference type="PROSITE" id="PS50076"/>
    </source>
</evidence>
<evidence type="ECO:0000313" key="8">
    <source>
        <dbReference type="EMBL" id="GFR05861.1"/>
    </source>
</evidence>
<comment type="caution">
    <text evidence="8">The sequence shown here is derived from an EMBL/GenBank/DDBJ whole genome shotgun (WGS) entry which is preliminary data.</text>
</comment>
<dbReference type="Gene3D" id="1.10.287.110">
    <property type="entry name" value="DnaJ domain"/>
    <property type="match status" value="1"/>
</dbReference>
<dbReference type="InterPro" id="IPR018253">
    <property type="entry name" value="DnaJ_domain_CS"/>
</dbReference>
<dbReference type="CDD" id="cd06257">
    <property type="entry name" value="DnaJ"/>
    <property type="match status" value="1"/>
</dbReference>
<accession>A0A8X6LCK8</accession>
<dbReference type="SMART" id="SM00271">
    <property type="entry name" value="DnaJ"/>
    <property type="match status" value="1"/>
</dbReference>
<dbReference type="EMBL" id="BMAO01006071">
    <property type="protein sequence ID" value="GFR05861.1"/>
    <property type="molecule type" value="Genomic_DNA"/>
</dbReference>
<evidence type="ECO:0000313" key="9">
    <source>
        <dbReference type="Proteomes" id="UP000887116"/>
    </source>
</evidence>
<name>A0A8X6LCK8_TRICU</name>
<evidence type="ECO:0000256" key="5">
    <source>
        <dbReference type="ARBA" id="ARBA00023288"/>
    </source>
</evidence>
<feature type="domain" description="J" evidence="7">
    <location>
        <begin position="15"/>
        <end position="80"/>
    </location>
</feature>